<gene>
    <name evidence="9" type="ORF">D1639_05780</name>
</gene>
<evidence type="ECO:0000256" key="5">
    <source>
        <dbReference type="ARBA" id="ARBA00022989"/>
    </source>
</evidence>
<comment type="similarity">
    <text evidence="7">Belongs to the binding-protein-dependent transport system permease family.</text>
</comment>
<dbReference type="GO" id="GO:0055085">
    <property type="term" value="P:transmembrane transport"/>
    <property type="evidence" value="ECO:0007669"/>
    <property type="project" value="InterPro"/>
</dbReference>
<keyword evidence="3" id="KW-1003">Cell membrane</keyword>
<keyword evidence="4 7" id="KW-0812">Transmembrane</keyword>
<dbReference type="GO" id="GO:0005886">
    <property type="term" value="C:plasma membrane"/>
    <property type="evidence" value="ECO:0007669"/>
    <property type="project" value="UniProtKB-SubCell"/>
</dbReference>
<dbReference type="Gene3D" id="1.10.3720.10">
    <property type="entry name" value="MetI-like"/>
    <property type="match status" value="1"/>
</dbReference>
<dbReference type="EMBL" id="QWKH01000033">
    <property type="protein sequence ID" value="NBI34546.1"/>
    <property type="molecule type" value="Genomic_DNA"/>
</dbReference>
<sequence length="289" mass="30371">MPVAELASGILHIPKARRLPSRRAALVLAVASVALLVGVVVAGRVLEPAAMATDFTQKNLPPSLVHPFGTDWMGRDMLARTLAGLSLSVLVGLGAAGASSLIALVLGSVAALGGRRADAAVSWLIDLMMGIPHIVLLILISFALGKGFWGVTIGVALTHWPSLTRVVRAEILQCRQSGFVAAARKLGATPVQIALRHMVPFVLPQFLVGLILMFPHAILHEAALTFLGFGLPPEQPAIGIILSESMTYLSAGLWWLAVFPGLALIAAVMLFDAVGSSVRRLVDPTSAQE</sequence>
<keyword evidence="2 7" id="KW-0813">Transport</keyword>
<feature type="transmembrane region" description="Helical" evidence="7">
    <location>
        <begin position="82"/>
        <end position="111"/>
    </location>
</feature>
<feature type="transmembrane region" description="Helical" evidence="7">
    <location>
        <begin position="206"/>
        <end position="231"/>
    </location>
</feature>
<dbReference type="SUPFAM" id="SSF161098">
    <property type="entry name" value="MetI-like"/>
    <property type="match status" value="1"/>
</dbReference>
<dbReference type="PROSITE" id="PS50928">
    <property type="entry name" value="ABC_TM1"/>
    <property type="match status" value="1"/>
</dbReference>
<proteinExistence type="inferred from homology"/>
<comment type="caution">
    <text evidence="9">The sequence shown here is derived from an EMBL/GenBank/DDBJ whole genome shotgun (WGS) entry which is preliminary data.</text>
</comment>
<accession>A0A7C9NVC3</accession>
<feature type="transmembrane region" description="Helical" evidence="7">
    <location>
        <begin position="123"/>
        <end position="142"/>
    </location>
</feature>
<reference evidence="9" key="1">
    <citation type="submission" date="2018-08" db="EMBL/GenBank/DDBJ databases">
        <title>Murine metabolic-syndrome-specific gut microbial biobank.</title>
        <authorList>
            <person name="Liu C."/>
        </authorList>
    </citation>
    <scope>NUCLEOTIDE SEQUENCE [LARGE SCALE GENOMIC DNA]</scope>
    <source>
        <strain evidence="9">Z82</strain>
    </source>
</reference>
<dbReference type="InterPro" id="IPR000515">
    <property type="entry name" value="MetI-like"/>
</dbReference>
<dbReference type="AlphaFoldDB" id="A0A7C9NVC3"/>
<evidence type="ECO:0000256" key="6">
    <source>
        <dbReference type="ARBA" id="ARBA00023136"/>
    </source>
</evidence>
<feature type="domain" description="ABC transmembrane type-1" evidence="8">
    <location>
        <begin position="85"/>
        <end position="275"/>
    </location>
</feature>
<keyword evidence="6 7" id="KW-0472">Membrane</keyword>
<feature type="transmembrane region" description="Helical" evidence="7">
    <location>
        <begin position="251"/>
        <end position="271"/>
    </location>
</feature>
<name>A0A7C9NVC3_9BACT</name>
<dbReference type="InterPro" id="IPR050366">
    <property type="entry name" value="BP-dependent_transpt_permease"/>
</dbReference>
<protein>
    <submittedName>
        <fullName evidence="9">ABC transporter permease</fullName>
    </submittedName>
</protein>
<keyword evidence="5 7" id="KW-1133">Transmembrane helix</keyword>
<evidence type="ECO:0000256" key="2">
    <source>
        <dbReference type="ARBA" id="ARBA00022448"/>
    </source>
</evidence>
<dbReference type="PANTHER" id="PTHR43386">
    <property type="entry name" value="OLIGOPEPTIDE TRANSPORT SYSTEM PERMEASE PROTEIN APPC"/>
    <property type="match status" value="1"/>
</dbReference>
<evidence type="ECO:0000256" key="3">
    <source>
        <dbReference type="ARBA" id="ARBA00022475"/>
    </source>
</evidence>
<dbReference type="Pfam" id="PF00528">
    <property type="entry name" value="BPD_transp_1"/>
    <property type="match status" value="1"/>
</dbReference>
<evidence type="ECO:0000256" key="1">
    <source>
        <dbReference type="ARBA" id="ARBA00004651"/>
    </source>
</evidence>
<dbReference type="CDD" id="cd06261">
    <property type="entry name" value="TM_PBP2"/>
    <property type="match status" value="1"/>
</dbReference>
<dbReference type="PANTHER" id="PTHR43386:SF23">
    <property type="entry name" value="ABC TRANSPORTER"/>
    <property type="match status" value="1"/>
</dbReference>
<organism evidence="9">
    <name type="scientific">Muribaculaceae bacterium Z82</name>
    <dbReference type="NCBI Taxonomy" id="2304548"/>
    <lineage>
        <taxon>Bacteria</taxon>
        <taxon>Pseudomonadati</taxon>
        <taxon>Bacteroidota</taxon>
        <taxon>Bacteroidia</taxon>
        <taxon>Bacteroidales</taxon>
        <taxon>Muribaculaceae</taxon>
    </lineage>
</organism>
<evidence type="ECO:0000256" key="7">
    <source>
        <dbReference type="RuleBase" id="RU363032"/>
    </source>
</evidence>
<evidence type="ECO:0000313" key="9">
    <source>
        <dbReference type="EMBL" id="NBI34546.1"/>
    </source>
</evidence>
<evidence type="ECO:0000256" key="4">
    <source>
        <dbReference type="ARBA" id="ARBA00022692"/>
    </source>
</evidence>
<dbReference type="InterPro" id="IPR035906">
    <property type="entry name" value="MetI-like_sf"/>
</dbReference>
<evidence type="ECO:0000259" key="8">
    <source>
        <dbReference type="PROSITE" id="PS50928"/>
    </source>
</evidence>
<feature type="transmembrane region" description="Helical" evidence="7">
    <location>
        <begin position="24"/>
        <end position="46"/>
    </location>
</feature>
<comment type="subcellular location">
    <subcellularLocation>
        <location evidence="1 7">Cell membrane</location>
        <topology evidence="1 7">Multi-pass membrane protein</topology>
    </subcellularLocation>
</comment>